<dbReference type="HOGENOM" id="CLU_2181487_0_0_10"/>
<keyword evidence="1" id="KW-0472">Membrane</keyword>
<feature type="transmembrane region" description="Helical" evidence="1">
    <location>
        <begin position="84"/>
        <end position="102"/>
    </location>
</feature>
<keyword evidence="1" id="KW-0812">Transmembrane</keyword>
<sequence>MLRSLELTSLYPTAILSTQLHTPFSFLSPILPPTASIYPSLSTLLIPPLMSYRRPLTYTQMVVIAVLWLALVIWILIGSTRLDGLTLLTLLASGVLVFYPIIKSYRQRK</sequence>
<dbReference type="PATRIC" id="fig|1127696.3.peg.1313"/>
<dbReference type="AlphaFoldDB" id="L1NB20"/>
<reference evidence="2 3" key="1">
    <citation type="submission" date="2012-05" db="EMBL/GenBank/DDBJ databases">
        <authorList>
            <person name="Weinstock G."/>
            <person name="Sodergren E."/>
            <person name="Lobos E.A."/>
            <person name="Fulton L."/>
            <person name="Fulton R."/>
            <person name="Courtney L."/>
            <person name="Fronick C."/>
            <person name="O'Laughlin M."/>
            <person name="Godfrey J."/>
            <person name="Wilson R.M."/>
            <person name="Miner T."/>
            <person name="Farmer C."/>
            <person name="Delehaunty K."/>
            <person name="Cordes M."/>
            <person name="Minx P."/>
            <person name="Tomlinson C."/>
            <person name="Chen J."/>
            <person name="Wollam A."/>
            <person name="Pepin K.H."/>
            <person name="Bhonagiri V."/>
            <person name="Zhang X."/>
            <person name="Suruliraj S."/>
            <person name="Warren W."/>
            <person name="Mitreva M."/>
            <person name="Mardis E.R."/>
            <person name="Wilson R.K."/>
        </authorList>
    </citation>
    <scope>NUCLEOTIDE SEQUENCE [LARGE SCALE GENOMIC DNA]</scope>
    <source>
        <strain evidence="2 3">F0037</strain>
    </source>
</reference>
<name>L1NB20_9PORP</name>
<keyword evidence="1" id="KW-1133">Transmembrane helix</keyword>
<protein>
    <submittedName>
        <fullName evidence="2">Uncharacterized protein</fullName>
    </submittedName>
</protein>
<organism evidence="2 3">
    <name type="scientific">Porphyromonas catoniae F0037</name>
    <dbReference type="NCBI Taxonomy" id="1127696"/>
    <lineage>
        <taxon>Bacteria</taxon>
        <taxon>Pseudomonadati</taxon>
        <taxon>Bacteroidota</taxon>
        <taxon>Bacteroidia</taxon>
        <taxon>Bacteroidales</taxon>
        <taxon>Porphyromonadaceae</taxon>
        <taxon>Porphyromonas</taxon>
    </lineage>
</organism>
<evidence type="ECO:0000256" key="1">
    <source>
        <dbReference type="SAM" id="Phobius"/>
    </source>
</evidence>
<dbReference type="STRING" id="1127696.HMPREF9134_01453"/>
<evidence type="ECO:0000313" key="2">
    <source>
        <dbReference type="EMBL" id="EKY00714.1"/>
    </source>
</evidence>
<comment type="caution">
    <text evidence="2">The sequence shown here is derived from an EMBL/GenBank/DDBJ whole genome shotgun (WGS) entry which is preliminary data.</text>
</comment>
<accession>L1NB20</accession>
<proteinExistence type="predicted"/>
<dbReference type="EMBL" id="AMEQ01000037">
    <property type="protein sequence ID" value="EKY00714.1"/>
    <property type="molecule type" value="Genomic_DNA"/>
</dbReference>
<gene>
    <name evidence="2" type="ORF">HMPREF9134_01453</name>
</gene>
<feature type="transmembrane region" description="Helical" evidence="1">
    <location>
        <begin position="58"/>
        <end position="78"/>
    </location>
</feature>
<dbReference type="Proteomes" id="UP000010408">
    <property type="component" value="Unassembled WGS sequence"/>
</dbReference>
<dbReference type="RefSeq" id="WP_005467549.1">
    <property type="nucleotide sequence ID" value="NZ_KB291032.1"/>
</dbReference>
<evidence type="ECO:0000313" key="3">
    <source>
        <dbReference type="Proteomes" id="UP000010408"/>
    </source>
</evidence>